<keyword evidence="3" id="KW-1185">Reference proteome</keyword>
<proteinExistence type="predicted"/>
<dbReference type="AlphaFoldDB" id="A0AAP2D6P2"/>
<dbReference type="EMBL" id="JAHESC010000002">
    <property type="protein sequence ID" value="MBT1685405.1"/>
    <property type="molecule type" value="Genomic_DNA"/>
</dbReference>
<evidence type="ECO:0000256" key="1">
    <source>
        <dbReference type="SAM" id="Phobius"/>
    </source>
</evidence>
<reference evidence="2 3" key="1">
    <citation type="submission" date="2021-05" db="EMBL/GenBank/DDBJ databases">
        <title>A Polyphasic approach of four new species of the genus Ohtaekwangia: Ohtaekwangia histidinii sp. nov., Ohtaekwangia cretensis sp. nov., Ohtaekwangia indiensis sp. nov., Ohtaekwangia reichenbachii sp. nov. from diverse environment.</title>
        <authorList>
            <person name="Octaviana S."/>
        </authorList>
    </citation>
    <scope>NUCLEOTIDE SEQUENCE [LARGE SCALE GENOMIC DNA]</scope>
    <source>
        <strain evidence="2 3">PWU37</strain>
    </source>
</reference>
<sequence length="120" mass="14043">MIRFVLALLATAAMITGVTLLAWRQQWLPLPSFLYQTLILLAFSTALIYRYLYKVDKSEYFVQLYLLTMTVKLLAYGVYCVFMVLQDKPGATANVVFFMVVYATFTFLEITFLYRRISRF</sequence>
<protein>
    <submittedName>
        <fullName evidence="2">Uncharacterized protein</fullName>
    </submittedName>
</protein>
<evidence type="ECO:0000313" key="3">
    <source>
        <dbReference type="Proteomes" id="UP001319180"/>
    </source>
</evidence>
<dbReference type="Proteomes" id="UP001319180">
    <property type="component" value="Unassembled WGS sequence"/>
</dbReference>
<organism evidence="2 3">
    <name type="scientific">Dawidia soli</name>
    <dbReference type="NCBI Taxonomy" id="2782352"/>
    <lineage>
        <taxon>Bacteria</taxon>
        <taxon>Pseudomonadati</taxon>
        <taxon>Bacteroidota</taxon>
        <taxon>Cytophagia</taxon>
        <taxon>Cytophagales</taxon>
        <taxon>Chryseotaleaceae</taxon>
        <taxon>Dawidia</taxon>
    </lineage>
</organism>
<dbReference type="RefSeq" id="WP_254088653.1">
    <property type="nucleotide sequence ID" value="NZ_JAHESC010000002.1"/>
</dbReference>
<comment type="caution">
    <text evidence="2">The sequence shown here is derived from an EMBL/GenBank/DDBJ whole genome shotgun (WGS) entry which is preliminary data.</text>
</comment>
<keyword evidence="1" id="KW-0472">Membrane</keyword>
<name>A0AAP2D6P2_9BACT</name>
<keyword evidence="1" id="KW-0812">Transmembrane</keyword>
<feature type="transmembrane region" description="Helical" evidence="1">
    <location>
        <begin position="32"/>
        <end position="52"/>
    </location>
</feature>
<feature type="transmembrane region" description="Helical" evidence="1">
    <location>
        <begin position="91"/>
        <end position="114"/>
    </location>
</feature>
<evidence type="ECO:0000313" key="2">
    <source>
        <dbReference type="EMBL" id="MBT1685405.1"/>
    </source>
</evidence>
<keyword evidence="1" id="KW-1133">Transmembrane helix</keyword>
<accession>A0AAP2D6P2</accession>
<gene>
    <name evidence="2" type="ORF">KK078_02495</name>
</gene>
<feature type="transmembrane region" description="Helical" evidence="1">
    <location>
        <begin position="64"/>
        <end position="85"/>
    </location>
</feature>